<accession>A0A0A9H4J1</accession>
<reference evidence="1" key="2">
    <citation type="journal article" date="2015" name="Data Brief">
        <title>Shoot transcriptome of the giant reed, Arundo donax.</title>
        <authorList>
            <person name="Barrero R.A."/>
            <person name="Guerrero F.D."/>
            <person name="Moolhuijzen P."/>
            <person name="Goolsby J.A."/>
            <person name="Tidwell J."/>
            <person name="Bellgard S.E."/>
            <person name="Bellgard M.I."/>
        </authorList>
    </citation>
    <scope>NUCLEOTIDE SEQUENCE</scope>
    <source>
        <tissue evidence="1">Shoot tissue taken approximately 20 cm above the soil surface</tissue>
    </source>
</reference>
<reference evidence="1" key="1">
    <citation type="submission" date="2014-09" db="EMBL/GenBank/DDBJ databases">
        <authorList>
            <person name="Magalhaes I.L.F."/>
            <person name="Oliveira U."/>
            <person name="Santos F.R."/>
            <person name="Vidigal T.H.D.A."/>
            <person name="Brescovit A.D."/>
            <person name="Santos A.J."/>
        </authorList>
    </citation>
    <scope>NUCLEOTIDE SEQUENCE</scope>
    <source>
        <tissue evidence="1">Shoot tissue taken approximately 20 cm above the soil surface</tissue>
    </source>
</reference>
<dbReference type="PANTHER" id="PTHR22928:SF3">
    <property type="entry name" value="TELOMERE-ASSOCIATED PROTEIN RIF1"/>
    <property type="match status" value="1"/>
</dbReference>
<protein>
    <submittedName>
        <fullName evidence="1">Uncharacterized protein</fullName>
    </submittedName>
</protein>
<dbReference type="GO" id="GO:0005634">
    <property type="term" value="C:nucleus"/>
    <property type="evidence" value="ECO:0007669"/>
    <property type="project" value="TreeGrafter"/>
</dbReference>
<sequence length="74" mass="8076">MAQLVLDTLVQLIVNTRIKSACNLGVWCISVQQLEPLIIEDRAELLLTAIVHALDNPFGSLSTTFEGAQVILNT</sequence>
<dbReference type="GO" id="GO:0000723">
    <property type="term" value="P:telomere maintenance"/>
    <property type="evidence" value="ECO:0007669"/>
    <property type="project" value="TreeGrafter"/>
</dbReference>
<name>A0A0A9H4J1_ARUDO</name>
<evidence type="ECO:0000313" key="1">
    <source>
        <dbReference type="EMBL" id="JAE30719.1"/>
    </source>
</evidence>
<dbReference type="EMBL" id="GBRH01167177">
    <property type="protein sequence ID" value="JAE30719.1"/>
    <property type="molecule type" value="Transcribed_RNA"/>
</dbReference>
<proteinExistence type="predicted"/>
<organism evidence="1">
    <name type="scientific">Arundo donax</name>
    <name type="common">Giant reed</name>
    <name type="synonym">Donax arundinaceus</name>
    <dbReference type="NCBI Taxonomy" id="35708"/>
    <lineage>
        <taxon>Eukaryota</taxon>
        <taxon>Viridiplantae</taxon>
        <taxon>Streptophyta</taxon>
        <taxon>Embryophyta</taxon>
        <taxon>Tracheophyta</taxon>
        <taxon>Spermatophyta</taxon>
        <taxon>Magnoliopsida</taxon>
        <taxon>Liliopsida</taxon>
        <taxon>Poales</taxon>
        <taxon>Poaceae</taxon>
        <taxon>PACMAD clade</taxon>
        <taxon>Arundinoideae</taxon>
        <taxon>Arundineae</taxon>
        <taxon>Arundo</taxon>
    </lineage>
</organism>
<dbReference type="PANTHER" id="PTHR22928">
    <property type="entry name" value="TELOMERE-ASSOCIATED PROTEIN RIF1"/>
    <property type="match status" value="1"/>
</dbReference>
<dbReference type="AlphaFoldDB" id="A0A0A9H4J1"/>